<evidence type="ECO:0000313" key="2">
    <source>
        <dbReference type="EMBL" id="WDI32519.1"/>
    </source>
</evidence>
<keyword evidence="1" id="KW-0812">Transmembrane</keyword>
<dbReference type="KEGG" id="hfl:PUV54_04835"/>
<evidence type="ECO:0000256" key="1">
    <source>
        <dbReference type="SAM" id="Phobius"/>
    </source>
</evidence>
<proteinExistence type="predicted"/>
<reference evidence="2" key="1">
    <citation type="submission" date="2023-02" db="EMBL/GenBank/DDBJ databases">
        <title>Genome sequence of Hyphococcus flavus.</title>
        <authorList>
            <person name="Rong J.-C."/>
            <person name="Zhao Q."/>
            <person name="Yi M."/>
            <person name="Wu J.-Y."/>
        </authorList>
    </citation>
    <scope>NUCLEOTIDE SEQUENCE</scope>
    <source>
        <strain evidence="2">MCCC 1K03223</strain>
    </source>
</reference>
<dbReference type="EMBL" id="CP118166">
    <property type="protein sequence ID" value="WDI32519.1"/>
    <property type="molecule type" value="Genomic_DNA"/>
</dbReference>
<keyword evidence="3" id="KW-1185">Reference proteome</keyword>
<dbReference type="AlphaFoldDB" id="A0AAF0CGL0"/>
<accession>A0AAF0CGL0</accession>
<dbReference type="RefSeq" id="WP_274494446.1">
    <property type="nucleotide sequence ID" value="NZ_CP118166.1"/>
</dbReference>
<feature type="transmembrane region" description="Helical" evidence="1">
    <location>
        <begin position="31"/>
        <end position="53"/>
    </location>
</feature>
<keyword evidence="1" id="KW-0472">Membrane</keyword>
<organism evidence="2 3">
    <name type="scientific">Hyphococcus flavus</name>
    <dbReference type="NCBI Taxonomy" id="1866326"/>
    <lineage>
        <taxon>Bacteria</taxon>
        <taxon>Pseudomonadati</taxon>
        <taxon>Pseudomonadota</taxon>
        <taxon>Alphaproteobacteria</taxon>
        <taxon>Parvularculales</taxon>
        <taxon>Parvularculaceae</taxon>
        <taxon>Hyphococcus</taxon>
    </lineage>
</organism>
<dbReference type="Proteomes" id="UP001214043">
    <property type="component" value="Chromosome"/>
</dbReference>
<protein>
    <submittedName>
        <fullName evidence="2">Uncharacterized protein</fullName>
    </submittedName>
</protein>
<name>A0AAF0CGL0_9PROT</name>
<keyword evidence="1" id="KW-1133">Transmembrane helix</keyword>
<evidence type="ECO:0000313" key="3">
    <source>
        <dbReference type="Proteomes" id="UP001214043"/>
    </source>
</evidence>
<sequence length="141" mass="14515">MENNAETPEAPTEQGPSQFGSLAGAIGAKNLIIIIIAMPFVFLVVVMGIIAAFGNPNASDSDRAAQVVPVSTAADTGAQELDETVISYPAGMTPGAMAMDGDRLAIRLDGSDGAVVVVYDLAESKVIARIPFSAEPDEPQP</sequence>
<gene>
    <name evidence="2" type="ORF">PUV54_04835</name>
</gene>